<dbReference type="Proteomes" id="UP001307849">
    <property type="component" value="Unassembled WGS sequence"/>
</dbReference>
<feature type="compositionally biased region" description="Polar residues" evidence="3">
    <location>
        <begin position="110"/>
        <end position="124"/>
    </location>
</feature>
<dbReference type="AlphaFoldDB" id="A0AAN8PSC6"/>
<comment type="caution">
    <text evidence="4">The sequence shown here is derived from an EMBL/GenBank/DDBJ whole genome shotgun (WGS) entry which is preliminary data.</text>
</comment>
<evidence type="ECO:0000313" key="4">
    <source>
        <dbReference type="EMBL" id="KAK6521682.1"/>
    </source>
</evidence>
<feature type="region of interest" description="Disordered" evidence="3">
    <location>
        <begin position="77"/>
        <end position="126"/>
    </location>
</feature>
<dbReference type="GO" id="GO:0034605">
    <property type="term" value="P:cellular response to heat"/>
    <property type="evidence" value="ECO:0007669"/>
    <property type="project" value="TreeGrafter"/>
</dbReference>
<dbReference type="InterPro" id="IPR027417">
    <property type="entry name" value="P-loop_NTPase"/>
</dbReference>
<gene>
    <name evidence="4" type="ORF">TWF506_001889</name>
</gene>
<sequence>MSNESSKSINWDQLSIRWGQALAKKGRERELSPTKQSSPEPLNTTSGTPYNPRDHRVTLPNQISIDENDAQSVVSLEPLPRSNDSSTEILEGRSPARTSLDSSKPDIFTPESSENLSSHGQEGSSIWDEDRISKYQGLRIKLPEVILHRHYDRRIPVHIWLASTLSPECPMGRAMFASVIAHRDSYDLKATQAVTRHLSNFVPNTGHTELQSTKAPQNIYRDSKIGGIPTIFYAVYSRNERKIHTWLKEGADPNSIAPLKNLFDSKLGAYEPVPVEIPILGFAILLEEPWIVRLLLTFGANPSVIPDILRLPYTKPAIYYLSKSPEAITKELAENISQNEATKWCADAVVIDHLKRTANLFIRYDLHRADTFKITARQRQFAQNPQFKTDYTPLFKLHFDIIGQDFAIKKIIQEMLRRPNEINQMPYQRMRPTVFLLAGPSGHGKSEMVSHMTNRLYIPSCRFDGPDWNLSDQVALNKYLDEQTGPGTLRISNGAAGERCMIVLENIEKMSSQVRDSLFYKPITNNNGAIVNRYLFKTIWLVTTNILNPMILSFYQEHQPLTPDKMTGKEGRALMSQMKKFISSDTTGLGPLFANHIDSIIPFFPFARDDQLVIAHRALWDLRSDLLRPINLSNDRKRNLLGNIKLVLEKDYQHCQTIAKSYTPSEGAKSIKQAVANLKKDILYHFLESSEDEVCEKDEQEVKEYILTVEKEEDAIMVRTGNIIPKGES</sequence>
<evidence type="ECO:0000313" key="5">
    <source>
        <dbReference type="Proteomes" id="UP001307849"/>
    </source>
</evidence>
<dbReference type="GO" id="GO:0016887">
    <property type="term" value="F:ATP hydrolysis activity"/>
    <property type="evidence" value="ECO:0007669"/>
    <property type="project" value="TreeGrafter"/>
</dbReference>
<dbReference type="InterPro" id="IPR050130">
    <property type="entry name" value="ClpA_ClpB"/>
</dbReference>
<dbReference type="PANTHER" id="PTHR11638">
    <property type="entry name" value="ATP-DEPENDENT CLP PROTEASE"/>
    <property type="match status" value="1"/>
</dbReference>
<dbReference type="GO" id="GO:0005524">
    <property type="term" value="F:ATP binding"/>
    <property type="evidence" value="ECO:0007669"/>
    <property type="project" value="UniProtKB-KW"/>
</dbReference>
<dbReference type="SUPFAM" id="SSF52540">
    <property type="entry name" value="P-loop containing nucleoside triphosphate hydrolases"/>
    <property type="match status" value="1"/>
</dbReference>
<protein>
    <submittedName>
        <fullName evidence="4">Uncharacterized protein</fullName>
    </submittedName>
</protein>
<keyword evidence="5" id="KW-1185">Reference proteome</keyword>
<keyword evidence="1" id="KW-0547">Nucleotide-binding</keyword>
<dbReference type="Gene3D" id="3.40.50.300">
    <property type="entry name" value="P-loop containing nucleotide triphosphate hydrolases"/>
    <property type="match status" value="1"/>
</dbReference>
<feature type="compositionally biased region" description="Polar residues" evidence="3">
    <location>
        <begin position="33"/>
        <end position="49"/>
    </location>
</feature>
<feature type="region of interest" description="Disordered" evidence="3">
    <location>
        <begin position="22"/>
        <end position="56"/>
    </location>
</feature>
<dbReference type="GO" id="GO:0005737">
    <property type="term" value="C:cytoplasm"/>
    <property type="evidence" value="ECO:0007669"/>
    <property type="project" value="TreeGrafter"/>
</dbReference>
<dbReference type="EMBL" id="JAVHJM010000001">
    <property type="protein sequence ID" value="KAK6521682.1"/>
    <property type="molecule type" value="Genomic_DNA"/>
</dbReference>
<evidence type="ECO:0000256" key="3">
    <source>
        <dbReference type="SAM" id="MobiDB-lite"/>
    </source>
</evidence>
<keyword evidence="2" id="KW-0067">ATP-binding</keyword>
<evidence type="ECO:0000256" key="2">
    <source>
        <dbReference type="ARBA" id="ARBA00022840"/>
    </source>
</evidence>
<name>A0AAN8PSC6_9PEZI</name>
<dbReference type="PANTHER" id="PTHR11638:SF18">
    <property type="entry name" value="HEAT SHOCK PROTEIN 104"/>
    <property type="match status" value="1"/>
</dbReference>
<reference evidence="4 5" key="1">
    <citation type="submission" date="2019-10" db="EMBL/GenBank/DDBJ databases">
        <authorList>
            <person name="Palmer J.M."/>
        </authorList>
    </citation>
    <scope>NUCLEOTIDE SEQUENCE [LARGE SCALE GENOMIC DNA]</scope>
    <source>
        <strain evidence="4 5">TWF506</strain>
    </source>
</reference>
<evidence type="ECO:0000256" key="1">
    <source>
        <dbReference type="ARBA" id="ARBA00022741"/>
    </source>
</evidence>
<organism evidence="4 5">
    <name type="scientific">Arthrobotrys conoides</name>
    <dbReference type="NCBI Taxonomy" id="74498"/>
    <lineage>
        <taxon>Eukaryota</taxon>
        <taxon>Fungi</taxon>
        <taxon>Dikarya</taxon>
        <taxon>Ascomycota</taxon>
        <taxon>Pezizomycotina</taxon>
        <taxon>Orbiliomycetes</taxon>
        <taxon>Orbiliales</taxon>
        <taxon>Orbiliaceae</taxon>
        <taxon>Arthrobotrys</taxon>
    </lineage>
</organism>
<accession>A0AAN8PSC6</accession>
<proteinExistence type="predicted"/>